<evidence type="ECO:0008006" key="4">
    <source>
        <dbReference type="Google" id="ProtNLM"/>
    </source>
</evidence>
<keyword evidence="3" id="KW-1185">Reference proteome</keyword>
<protein>
    <recommendedName>
        <fullName evidence="4">HD domain-containing protein</fullName>
    </recommendedName>
</protein>
<sequence>MTTVGRALALWDVSRHVPHPDPTHPDPTHPDPTHPDPTHAALHAIAARTPDPADPRQARDLHHALDHLDTTQHTLGSGHCHTIAATLTAAAHLHQHPPGVWLAGVYYRAAARHTIQQPGDQHLWDSLDLITAYDTLTAHHRAHHTAAGLVRDLVTRRGYLDPLTIASSLTWAHIHPSPEPAPTPDGLEAVAASAVSRIPQPMLRAALTGLARLTTSTTPCRNRSKPITRLANPRPPNTTAATS</sequence>
<name>A0ABW7STA8_9ACTN</name>
<evidence type="ECO:0000313" key="2">
    <source>
        <dbReference type="EMBL" id="MFI0796955.1"/>
    </source>
</evidence>
<evidence type="ECO:0000313" key="3">
    <source>
        <dbReference type="Proteomes" id="UP001611075"/>
    </source>
</evidence>
<comment type="caution">
    <text evidence="2">The sequence shown here is derived from an EMBL/GenBank/DDBJ whole genome shotgun (WGS) entry which is preliminary data.</text>
</comment>
<dbReference type="RefSeq" id="WP_396685533.1">
    <property type="nucleotide sequence ID" value="NZ_JBIRPU010000038.1"/>
</dbReference>
<accession>A0ABW7STA8</accession>
<evidence type="ECO:0000256" key="1">
    <source>
        <dbReference type="SAM" id="MobiDB-lite"/>
    </source>
</evidence>
<dbReference type="Proteomes" id="UP001611075">
    <property type="component" value="Unassembled WGS sequence"/>
</dbReference>
<feature type="region of interest" description="Disordered" evidence="1">
    <location>
        <begin position="15"/>
        <end position="38"/>
    </location>
</feature>
<proteinExistence type="predicted"/>
<organism evidence="2 3">
    <name type="scientific">Micromonospora rubida</name>
    <dbReference type="NCBI Taxonomy" id="2697657"/>
    <lineage>
        <taxon>Bacteria</taxon>
        <taxon>Bacillati</taxon>
        <taxon>Actinomycetota</taxon>
        <taxon>Actinomycetes</taxon>
        <taxon>Micromonosporales</taxon>
        <taxon>Micromonosporaceae</taxon>
        <taxon>Micromonospora</taxon>
    </lineage>
</organism>
<gene>
    <name evidence="2" type="ORF">ACH4OY_30365</name>
</gene>
<dbReference type="EMBL" id="JBIRPU010000038">
    <property type="protein sequence ID" value="MFI0796955.1"/>
    <property type="molecule type" value="Genomic_DNA"/>
</dbReference>
<feature type="compositionally biased region" description="Basic and acidic residues" evidence="1">
    <location>
        <begin position="15"/>
        <end position="37"/>
    </location>
</feature>
<reference evidence="2 3" key="1">
    <citation type="submission" date="2024-10" db="EMBL/GenBank/DDBJ databases">
        <title>The Natural Products Discovery Center: Release of the First 8490 Sequenced Strains for Exploring Actinobacteria Biosynthetic Diversity.</title>
        <authorList>
            <person name="Kalkreuter E."/>
            <person name="Kautsar S.A."/>
            <person name="Yang D."/>
            <person name="Bader C.D."/>
            <person name="Teijaro C.N."/>
            <person name="Fluegel L."/>
            <person name="Davis C.M."/>
            <person name="Simpson J.R."/>
            <person name="Lauterbach L."/>
            <person name="Steele A.D."/>
            <person name="Gui C."/>
            <person name="Meng S."/>
            <person name="Li G."/>
            <person name="Viehrig K."/>
            <person name="Ye F."/>
            <person name="Su P."/>
            <person name="Kiefer A.F."/>
            <person name="Nichols A."/>
            <person name="Cepeda A.J."/>
            <person name="Yan W."/>
            <person name="Fan B."/>
            <person name="Jiang Y."/>
            <person name="Adhikari A."/>
            <person name="Zheng C.-J."/>
            <person name="Schuster L."/>
            <person name="Cowan T.M."/>
            <person name="Smanski M.J."/>
            <person name="Chevrette M.G."/>
            <person name="De Carvalho L.P.S."/>
            <person name="Shen B."/>
        </authorList>
    </citation>
    <scope>NUCLEOTIDE SEQUENCE [LARGE SCALE GENOMIC DNA]</scope>
    <source>
        <strain evidence="2 3">NPDC021253</strain>
    </source>
</reference>
<feature type="region of interest" description="Disordered" evidence="1">
    <location>
        <begin position="216"/>
        <end position="243"/>
    </location>
</feature>